<dbReference type="Pfam" id="PF05117">
    <property type="entry name" value="DUF695"/>
    <property type="match status" value="1"/>
</dbReference>
<accession>A0ABT5HMZ7</accession>
<dbReference type="InterPro" id="IPR036701">
    <property type="entry name" value="RraB-like_sf"/>
</dbReference>
<evidence type="ECO:0000313" key="3">
    <source>
        <dbReference type="EMBL" id="MDC7677393.1"/>
    </source>
</evidence>
<sequence>MSWFLNKADTIHKTDDWDFYLCQVDSAPASIFLDLGQKDRAPVKGVPLMCYVRVFMKMPREDGLSSNDEYQTLNIIEDSLEKEIGNKAVYVGRVTTAGRRDFVFYAKDFAAFEKAANKAMLRSPEYEYELGFKEDKDWSVYLGFMYPDARSLRNIMDRRVLESLKDHGDDLAVPRNLDHRVYFDCINDAKAFEKEVVAKGYSIESGNHEPDESSVFVDFYKKAAPQDINDIIDELLPLVEHCRGDYDGWGCEVA</sequence>
<dbReference type="RefSeq" id="WP_272745713.1">
    <property type="nucleotide sequence ID" value="NZ_JAQQKV010000003.1"/>
</dbReference>
<dbReference type="Pfam" id="PF06877">
    <property type="entry name" value="RraB"/>
    <property type="match status" value="1"/>
</dbReference>
<reference evidence="3 4" key="1">
    <citation type="submission" date="2023-01" db="EMBL/GenBank/DDBJ databases">
        <title>Novel species of the genus Asticcacaulis isolated from rivers.</title>
        <authorList>
            <person name="Lu H."/>
        </authorList>
    </citation>
    <scope>NUCLEOTIDE SEQUENCE [LARGE SCALE GENOMIC DNA]</scope>
    <source>
        <strain evidence="3 4">LKC15W</strain>
    </source>
</reference>
<dbReference type="InterPro" id="IPR009671">
    <property type="entry name" value="RraB_dom"/>
</dbReference>
<dbReference type="SUPFAM" id="SSF89946">
    <property type="entry name" value="Hypothetical protein VC0424"/>
    <property type="match status" value="1"/>
</dbReference>
<keyword evidence="4" id="KW-1185">Reference proteome</keyword>
<feature type="domain" description="DUF695" evidence="1">
    <location>
        <begin position="15"/>
        <end position="146"/>
    </location>
</feature>
<protein>
    <submittedName>
        <fullName evidence="3">DUF695 domain-containing protein</fullName>
    </submittedName>
</protein>
<organism evidence="3 4">
    <name type="scientific">Asticcacaulis machinosus</name>
    <dbReference type="NCBI Taxonomy" id="2984211"/>
    <lineage>
        <taxon>Bacteria</taxon>
        <taxon>Pseudomonadati</taxon>
        <taxon>Pseudomonadota</taxon>
        <taxon>Alphaproteobacteria</taxon>
        <taxon>Caulobacterales</taxon>
        <taxon>Caulobacteraceae</taxon>
        <taxon>Asticcacaulis</taxon>
    </lineage>
</organism>
<gene>
    <name evidence="3" type="ORF">PQU98_14705</name>
</gene>
<evidence type="ECO:0000259" key="2">
    <source>
        <dbReference type="Pfam" id="PF06877"/>
    </source>
</evidence>
<feature type="domain" description="Regulator of ribonuclease activity B" evidence="2">
    <location>
        <begin position="155"/>
        <end position="251"/>
    </location>
</feature>
<evidence type="ECO:0000313" key="4">
    <source>
        <dbReference type="Proteomes" id="UP001218579"/>
    </source>
</evidence>
<dbReference type="Proteomes" id="UP001218579">
    <property type="component" value="Unassembled WGS sequence"/>
</dbReference>
<dbReference type="InterPro" id="IPR016097">
    <property type="entry name" value="DUF695"/>
</dbReference>
<name>A0ABT5HMZ7_9CAUL</name>
<evidence type="ECO:0000259" key="1">
    <source>
        <dbReference type="Pfam" id="PF05117"/>
    </source>
</evidence>
<proteinExistence type="predicted"/>
<dbReference type="EMBL" id="JAQQKV010000003">
    <property type="protein sequence ID" value="MDC7677393.1"/>
    <property type="molecule type" value="Genomic_DNA"/>
</dbReference>
<dbReference type="Gene3D" id="3.30.70.970">
    <property type="entry name" value="RraB-like"/>
    <property type="match status" value="1"/>
</dbReference>
<comment type="caution">
    <text evidence="3">The sequence shown here is derived from an EMBL/GenBank/DDBJ whole genome shotgun (WGS) entry which is preliminary data.</text>
</comment>